<evidence type="ECO:0000313" key="2">
    <source>
        <dbReference type="EMBL" id="VEL16207.1"/>
    </source>
</evidence>
<evidence type="ECO:0000313" key="3">
    <source>
        <dbReference type="Proteomes" id="UP000784294"/>
    </source>
</evidence>
<dbReference type="Proteomes" id="UP000784294">
    <property type="component" value="Unassembled WGS sequence"/>
</dbReference>
<feature type="compositionally biased region" description="Acidic residues" evidence="1">
    <location>
        <begin position="56"/>
        <end position="66"/>
    </location>
</feature>
<keyword evidence="3" id="KW-1185">Reference proteome</keyword>
<reference evidence="2" key="1">
    <citation type="submission" date="2018-11" db="EMBL/GenBank/DDBJ databases">
        <authorList>
            <consortium name="Pathogen Informatics"/>
        </authorList>
    </citation>
    <scope>NUCLEOTIDE SEQUENCE</scope>
</reference>
<feature type="region of interest" description="Disordered" evidence="1">
    <location>
        <begin position="44"/>
        <end position="66"/>
    </location>
</feature>
<protein>
    <submittedName>
        <fullName evidence="2">Uncharacterized protein</fullName>
    </submittedName>
</protein>
<evidence type="ECO:0000256" key="1">
    <source>
        <dbReference type="SAM" id="MobiDB-lite"/>
    </source>
</evidence>
<gene>
    <name evidence="2" type="ORF">PXEA_LOCUS9647</name>
</gene>
<comment type="caution">
    <text evidence="2">The sequence shown here is derived from an EMBL/GenBank/DDBJ whole genome shotgun (WGS) entry which is preliminary data.</text>
</comment>
<proteinExistence type="predicted"/>
<organism evidence="2 3">
    <name type="scientific">Protopolystoma xenopodis</name>
    <dbReference type="NCBI Taxonomy" id="117903"/>
    <lineage>
        <taxon>Eukaryota</taxon>
        <taxon>Metazoa</taxon>
        <taxon>Spiralia</taxon>
        <taxon>Lophotrochozoa</taxon>
        <taxon>Platyhelminthes</taxon>
        <taxon>Monogenea</taxon>
        <taxon>Polyopisthocotylea</taxon>
        <taxon>Polystomatidea</taxon>
        <taxon>Polystomatidae</taxon>
        <taxon>Protopolystoma</taxon>
    </lineage>
</organism>
<accession>A0A3S5FD25</accession>
<sequence length="66" mass="7227">MLTIESQFLFKIPIAPTLQTCISQTESCNSREFKHKRSRAQRGEFLIAKGSGPGVADEEAESATPS</sequence>
<dbReference type="EMBL" id="CAAALY010027558">
    <property type="protein sequence ID" value="VEL16207.1"/>
    <property type="molecule type" value="Genomic_DNA"/>
</dbReference>
<dbReference type="AlphaFoldDB" id="A0A3S5FD25"/>
<name>A0A3S5FD25_9PLAT</name>